<reference evidence="3" key="2">
    <citation type="journal article" date="2021" name="Genome Biol. Evol.">
        <title>Developing a high-quality reference genome for a parasitic bivalve with doubly uniparental inheritance (Bivalvia: Unionida).</title>
        <authorList>
            <person name="Smith C.H."/>
        </authorList>
    </citation>
    <scope>NUCLEOTIDE SEQUENCE</scope>
    <source>
        <strain evidence="3">CHS0354</strain>
        <tissue evidence="3">Mantle</tissue>
    </source>
</reference>
<sequence>MAALYSPVIVCVIFVIGTVAQQEGHTGHTVHGVHGGHGGKVIRQKLTDTGDASIARATDPFGVSQGRRASSHSSHAIHGEHGAHGAQTGHGSHAIIGGSHGVQGHGSHGSNSKARQSNHGIQKSDNKEHHQTSTHQDTGHGQSSTFEQTGHGLDSGRHLDHKTVLQEVTKSHTTVVQEVMKLPDRPVPKVQDGHSIIEINALSSHSGHSIPALTAITEIGSHATHGEHGARGVQTEHGGHAIIGGSHGIQGHGIHGIDSKVGHDNHDIQKLDHTEHHQTSTHQGSENGQGIKFEQIGHGIDIGRPSDHKTVVQEVTKSHDLPVHKDQDGQSTSEINAVSSHAGHNIPTHTSIIIHDTTNNLKSDHEIPVHGSVKKHNINAENMHHGHALSSQGTQETHESHVNDMHVGHNIPSLMNQQDINMHSGHDMKNKATKDMHNAHSFHDSHALSSHNSPPQNNDAGNDRHTMPSHEAIASNIDHNAHSGNVKPSIENKNNLPGLNAHEIHAGHIMTTQSGSANPSRHSMIERSETMAPPEHKIHVSPSHDVHEVPTIIENISTKEIEHGGHFTPVQDKPDNVVILGTSKEIHHGVHTPDANIQRISGTPSQSFTQLPDKRFVQSLSNVNNQWHHSNIRHISPKPQVPDVHIGHENFNMKNPQKPSDGIRSGPNEKLAENSDHRMNRHLPIVMLTSNSVDQSAKDSTVNQNNGGHTMKNDTKPNFVDVVGTRQSNNQPPLDWVTQRGHEIHKAQQQLRKENIHTVTGLIEGLNSKKEALSNVGLIGHIDQGEKELHDHPVDASASSSNPDGIITADPNLNVDRSRIHTDTDSNVPNVNKGTGPQTSNVHTTSQTSRVTNSAGSSLNLNNFLENINAQLNSKGFGFTEPSMSNSGVSNSLGQQSRGAIMRQDNHNISSHTGSSFDAGAVSNWGQGNRDTFTGFQHNSGMRDRNNRHQLPPTTPSPPTESTTVFVQQFSGEPTSMDSLFMRMFDPLTADMMFNRNVYPPVVDPFNDPRVPHNHGPMPSPAQNNGISLFDLFAGEF</sequence>
<name>A0AAE0VPQ1_9BIVA</name>
<organism evidence="3 4">
    <name type="scientific">Potamilus streckersoni</name>
    <dbReference type="NCBI Taxonomy" id="2493646"/>
    <lineage>
        <taxon>Eukaryota</taxon>
        <taxon>Metazoa</taxon>
        <taxon>Spiralia</taxon>
        <taxon>Lophotrochozoa</taxon>
        <taxon>Mollusca</taxon>
        <taxon>Bivalvia</taxon>
        <taxon>Autobranchia</taxon>
        <taxon>Heteroconchia</taxon>
        <taxon>Palaeoheterodonta</taxon>
        <taxon>Unionida</taxon>
        <taxon>Unionoidea</taxon>
        <taxon>Unionidae</taxon>
        <taxon>Ambleminae</taxon>
        <taxon>Lampsilini</taxon>
        <taxon>Potamilus</taxon>
    </lineage>
</organism>
<feature type="compositionally biased region" description="Polar residues" evidence="1">
    <location>
        <begin position="111"/>
        <end position="121"/>
    </location>
</feature>
<reference evidence="3" key="1">
    <citation type="journal article" date="2021" name="Genome Biol. Evol.">
        <title>A High-Quality Reference Genome for a Parasitic Bivalve with Doubly Uniparental Inheritance (Bivalvia: Unionida).</title>
        <authorList>
            <person name="Smith C.H."/>
        </authorList>
    </citation>
    <scope>NUCLEOTIDE SEQUENCE</scope>
    <source>
        <strain evidence="3">CHS0354</strain>
    </source>
</reference>
<protein>
    <submittedName>
        <fullName evidence="3">Uncharacterized protein</fullName>
    </submittedName>
</protein>
<feature type="region of interest" description="Disordered" evidence="1">
    <location>
        <begin position="443"/>
        <end position="467"/>
    </location>
</feature>
<dbReference type="EMBL" id="JAEAOA010000372">
    <property type="protein sequence ID" value="KAK3584627.1"/>
    <property type="molecule type" value="Genomic_DNA"/>
</dbReference>
<feature type="compositionally biased region" description="Polar residues" evidence="1">
    <location>
        <begin position="695"/>
        <end position="708"/>
    </location>
</feature>
<feature type="compositionally biased region" description="Gly residues" evidence="1">
    <location>
        <begin position="98"/>
        <end position="107"/>
    </location>
</feature>
<feature type="compositionally biased region" description="Low complexity" evidence="1">
    <location>
        <begin position="66"/>
        <end position="76"/>
    </location>
</feature>
<feature type="compositionally biased region" description="Basic and acidic residues" evidence="1">
    <location>
        <begin position="122"/>
        <end position="131"/>
    </location>
</feature>
<evidence type="ECO:0000313" key="4">
    <source>
        <dbReference type="Proteomes" id="UP001195483"/>
    </source>
</evidence>
<keyword evidence="4" id="KW-1185">Reference proteome</keyword>
<feature type="region of interest" description="Disordered" evidence="1">
    <location>
        <begin position="941"/>
        <end position="962"/>
    </location>
</feature>
<keyword evidence="2" id="KW-0732">Signal</keyword>
<comment type="caution">
    <text evidence="3">The sequence shown here is derived from an EMBL/GenBank/DDBJ whole genome shotgun (WGS) entry which is preliminary data.</text>
</comment>
<feature type="region of interest" description="Disordered" evidence="1">
    <location>
        <begin position="789"/>
        <end position="855"/>
    </location>
</feature>
<feature type="compositionally biased region" description="Low complexity" evidence="1">
    <location>
        <begin position="84"/>
        <end position="97"/>
    </location>
</feature>
<dbReference type="AlphaFoldDB" id="A0AAE0VPQ1"/>
<proteinExistence type="predicted"/>
<feature type="signal peptide" evidence="2">
    <location>
        <begin position="1"/>
        <end position="20"/>
    </location>
</feature>
<accession>A0AAE0VPQ1</accession>
<gene>
    <name evidence="3" type="ORF">CHS0354_005237</name>
</gene>
<dbReference type="Proteomes" id="UP001195483">
    <property type="component" value="Unassembled WGS sequence"/>
</dbReference>
<evidence type="ECO:0000313" key="3">
    <source>
        <dbReference type="EMBL" id="KAK3584627.1"/>
    </source>
</evidence>
<evidence type="ECO:0000256" key="1">
    <source>
        <dbReference type="SAM" id="MobiDB-lite"/>
    </source>
</evidence>
<feature type="region of interest" description="Disordered" evidence="1">
    <location>
        <begin position="695"/>
        <end position="716"/>
    </location>
</feature>
<evidence type="ECO:0000256" key="2">
    <source>
        <dbReference type="SAM" id="SignalP"/>
    </source>
</evidence>
<feature type="compositionally biased region" description="Polar residues" evidence="1">
    <location>
        <begin position="133"/>
        <end position="148"/>
    </location>
</feature>
<feature type="region of interest" description="Disordered" evidence="1">
    <location>
        <begin position="57"/>
        <end position="157"/>
    </location>
</feature>
<feature type="compositionally biased region" description="Polar residues" evidence="1">
    <location>
        <begin position="447"/>
        <end position="460"/>
    </location>
</feature>
<feature type="region of interest" description="Disordered" evidence="1">
    <location>
        <begin position="647"/>
        <end position="676"/>
    </location>
</feature>
<feature type="chain" id="PRO_5042117510" evidence="2">
    <location>
        <begin position="21"/>
        <end position="1037"/>
    </location>
</feature>
<feature type="compositionally biased region" description="Polar residues" evidence="1">
    <location>
        <begin position="825"/>
        <end position="855"/>
    </location>
</feature>
<reference evidence="3" key="3">
    <citation type="submission" date="2023-05" db="EMBL/GenBank/DDBJ databases">
        <authorList>
            <person name="Smith C.H."/>
        </authorList>
    </citation>
    <scope>NUCLEOTIDE SEQUENCE</scope>
    <source>
        <strain evidence="3">CHS0354</strain>
        <tissue evidence="3">Mantle</tissue>
    </source>
</reference>